<reference evidence="2" key="1">
    <citation type="submission" date="2021-02" db="EMBL/GenBank/DDBJ databases">
        <authorList>
            <person name="Dougan E. K."/>
            <person name="Rhodes N."/>
            <person name="Thang M."/>
            <person name="Chan C."/>
        </authorList>
    </citation>
    <scope>NUCLEOTIDE SEQUENCE</scope>
</reference>
<dbReference type="EMBL" id="CAJNNW010030198">
    <property type="protein sequence ID" value="CAE8702740.1"/>
    <property type="molecule type" value="Genomic_DNA"/>
</dbReference>
<feature type="signal peptide" evidence="1">
    <location>
        <begin position="1"/>
        <end position="19"/>
    </location>
</feature>
<keyword evidence="1" id="KW-0732">Signal</keyword>
<name>A0A813KI01_POLGL</name>
<dbReference type="Proteomes" id="UP000626109">
    <property type="component" value="Unassembled WGS sequence"/>
</dbReference>
<dbReference type="SUPFAM" id="SSF52540">
    <property type="entry name" value="P-loop containing nucleoside triphosphate hydrolases"/>
    <property type="match status" value="1"/>
</dbReference>
<dbReference type="Gene3D" id="3.40.50.300">
    <property type="entry name" value="P-loop containing nucleotide triphosphate hydrolases"/>
    <property type="match status" value="1"/>
</dbReference>
<accession>A0A813KI01</accession>
<sequence>LVAVCVVASLLDLAATGESDCCCQSAAQGELCAESSGNCIARHPDFGAQCATLTAEGPCVQQFVCHWGEGLALCADECLDFGDPPFVLTRAARTETCLHVFTDRFDAFYAASGAWIEFKPVQHSRPSEFWVGEMSEQVLDKFDEGHSALLTGGGTNTSWNELLFLTASAKILACWAQPKGSQFWHIKAVHPIGGDCTGTVCTPSICSKQDVMVNIAPIFLAHALGKDQSGLKTVMAREVSHWADFPLNFVIIGVDNCGSTSLRRNLGSHPDINFTHLEVHAVDEDFYLHELGRQTLPYLFQVEEVEAQRPRARRNRKSTRVLGLYQATIWSQENLRNMLIQIPHVKIIASVCDPIDRLDKRIFESLENPNDEAEYRQKIQETMNSSFMWFGDELRECKRLFGPDMIFVTRHALSSRIMYDEIAQFLGIDPFPKHIKFHRYNSARGHRSPLCRSEGLMKELKALFQPEYAAAFIYMALDDLFMEQQGVVPSEIAHRRTRCDHPEELVQKQECYKQRCNDE</sequence>
<evidence type="ECO:0008006" key="4">
    <source>
        <dbReference type="Google" id="ProtNLM"/>
    </source>
</evidence>
<feature type="non-terminal residue" evidence="2">
    <location>
        <position position="1"/>
    </location>
</feature>
<feature type="chain" id="PRO_5032313639" description="Protein-tyrosine sulfotransferase" evidence="1">
    <location>
        <begin position="20"/>
        <end position="519"/>
    </location>
</feature>
<dbReference type="InterPro" id="IPR027417">
    <property type="entry name" value="P-loop_NTPase"/>
</dbReference>
<evidence type="ECO:0000256" key="1">
    <source>
        <dbReference type="SAM" id="SignalP"/>
    </source>
</evidence>
<organism evidence="2 3">
    <name type="scientific">Polarella glacialis</name>
    <name type="common">Dinoflagellate</name>
    <dbReference type="NCBI Taxonomy" id="89957"/>
    <lineage>
        <taxon>Eukaryota</taxon>
        <taxon>Sar</taxon>
        <taxon>Alveolata</taxon>
        <taxon>Dinophyceae</taxon>
        <taxon>Suessiales</taxon>
        <taxon>Suessiaceae</taxon>
        <taxon>Polarella</taxon>
    </lineage>
</organism>
<evidence type="ECO:0000313" key="2">
    <source>
        <dbReference type="EMBL" id="CAE8702740.1"/>
    </source>
</evidence>
<dbReference type="AlphaFoldDB" id="A0A813KI01"/>
<proteinExistence type="predicted"/>
<protein>
    <recommendedName>
        <fullName evidence="4">Protein-tyrosine sulfotransferase</fullName>
    </recommendedName>
</protein>
<comment type="caution">
    <text evidence="2">The sequence shown here is derived from an EMBL/GenBank/DDBJ whole genome shotgun (WGS) entry which is preliminary data.</text>
</comment>
<gene>
    <name evidence="2" type="ORF">PGLA2088_LOCUS32571</name>
</gene>
<evidence type="ECO:0000313" key="3">
    <source>
        <dbReference type="Proteomes" id="UP000626109"/>
    </source>
</evidence>